<feature type="region of interest" description="Disordered" evidence="1">
    <location>
        <begin position="350"/>
        <end position="533"/>
    </location>
</feature>
<feature type="compositionally biased region" description="Basic and acidic residues" evidence="1">
    <location>
        <begin position="1136"/>
        <end position="1148"/>
    </location>
</feature>
<feature type="compositionally biased region" description="Low complexity" evidence="1">
    <location>
        <begin position="496"/>
        <end position="510"/>
    </location>
</feature>
<keyword evidence="3" id="KW-1185">Reference proteome</keyword>
<feature type="region of interest" description="Disordered" evidence="1">
    <location>
        <begin position="878"/>
        <end position="900"/>
    </location>
</feature>
<feature type="compositionally biased region" description="Low complexity" evidence="1">
    <location>
        <begin position="122"/>
        <end position="135"/>
    </location>
</feature>
<feature type="region of interest" description="Disordered" evidence="1">
    <location>
        <begin position="744"/>
        <end position="769"/>
    </location>
</feature>
<feature type="compositionally biased region" description="Basic and acidic residues" evidence="1">
    <location>
        <begin position="521"/>
        <end position="531"/>
    </location>
</feature>
<feature type="compositionally biased region" description="Basic and acidic residues" evidence="1">
    <location>
        <begin position="296"/>
        <end position="306"/>
    </location>
</feature>
<accession>A0A0N0P6L9</accession>
<sequence>MDISIGSSSSSYSSEHSECFPGSTHRSPRHLPSSHTAAESEAALGQRIALNERQPLDTEGNAMEALYESRYPDEPFNTNGRHQRGTEAPDVSSAAAFSAPRCSEEVFYTLPSRDSVSPHYTPSNSLPYSHSSTSSVPPPPLPPSPRATGYTFEKPFGLAVSPRMDVAAATSTSKVVLAEKDVGRLSMPDQPVDLSTPPGSPLQPSTGSRSPFNAFARTESPSPLRKIGADASSAATSSAGFIKSVEAGGGAGAVHFSSEEKTIARSGSRFQPWNISALKSLVDPIGDSGSAVGEDPGERQGLRKTTEGASGGPNCCATSGAEAAEARAAGPAVPPLPRPTMAIPAEAAIATSAAPQSSSRSPSFSRAGEPRAPLGQVTEDATVHAEESSSWRDNAERAESVSATDYGARPPSHAPMMDPYTVAAASANSGEESRRWQQSRTSASYNRSCSKSDNASCGGKRHSSNAPKCDRVGPAAREEGEPRQQDQGGHSVSLTRVASSPSPSVRSPSVGEKPCFPSQKDAVEPAIESRKPPANFTMEDAHWRLNHTGNAGQDDVVTEVSSIAFDTPADTTLSGSTGRQKSNHITSSHDEGDNQATGAVAAMSGTVTLDESPSPLPPALWKGGAPTATTTAGSAEEHLAVDCSVRLYNTPQDSKAEASAESRDARHSSGHHVCEQSALDRWRSRATDSKSKEKLSTLGSRSLSGTANAGGPGGTAAHSNHNADMYKGGVNFVRWVPTSVGRDADLSRVPYTPPRRPREVHTDDSSGLRGKVDAEGIVLSSDDVVGGGTVQVVAVPMVPSPHRQLHQISTTPAVLGGVAHRRGSAAQVPEGGRLALQQTFPSQRMVPATSSTSSRQRMRLLTITSPQLTRSVNRVERSYVDRQRKQSNQDSRRLHPADARTGVKCNSASSAFVSLQADGDTYEAPMDAWVQQKSGRFLSCASLSDQNKRSFPSGTWQSVGAQRSVTNCSEGEPSSTGFHYFPRRGRLDVEPMKHQGVGHMPSELDAAITSRSTSLRSFSDVHPRVVRVDDDSSDLPAVVRAWKPLSAVVNSSPLLHQRTPHASCFEEEGNELGTPMSRWTHEASALAAAMRDKVKQPPSTASMALALSIDVSDTSHASSPDLNVAQTRSSSVKKGNFSEDLQRGESHTDLNNGTITPGYMALYSPRTLSTEVLQARGALLLRIGPQASPHANDISFKGISSPRNNATNRLDAAPESVYYPHQTAVGSFASPRVSAGSVGGSRVMPAVGAAMSVTTSIGSFHDPPLEMAQPPPPLHLRVDLSRTPLRVPPVAEVLSSSYGERAVTATFVDEQLQPVGALACRQGEKVAAALAAEPLSFFLVRDSGYVEADTLTKRELRAALRWQQREPQEKVARRIPFGPSVGAAYVSDRNTGGNSLLPASEQCHSTAPVAVSRNGAQQSMHGRCESHDVKEDSEYDAQYNPRVSRHGPALEALRRMDERFEHRGRGGECTHLTGSAHSLAHHSYSAEGSSPVVSAPSCPASPLQHSESGRSTMETSSVSYPIPNSVSTAEADRPSSISLVRRISTSSTLKGAVKCASQPTGDRGNLHRLTELNIRHTHTLEQQRLIQEEAFRRRQTVMQEDHSFFIEMTELHYRCAVAYIQRAADTAVFALPSVSSLHSEHQVGSTEGHRYPEPGHLVGLLAIRRDQAAMAASVGKLSNDLSILPLEDGRWQE</sequence>
<dbReference type="OrthoDB" id="267920at2759"/>
<dbReference type="EMBL" id="LJSK01000074">
    <property type="protein sequence ID" value="KPI87769.1"/>
    <property type="molecule type" value="Genomic_DNA"/>
</dbReference>
<feature type="compositionally biased region" description="Low complexity" evidence="1">
    <location>
        <begin position="696"/>
        <end position="707"/>
    </location>
</feature>
<evidence type="ECO:0000256" key="1">
    <source>
        <dbReference type="SAM" id="MobiDB-lite"/>
    </source>
</evidence>
<feature type="compositionally biased region" description="Polar residues" evidence="1">
    <location>
        <begin position="485"/>
        <end position="494"/>
    </location>
</feature>
<dbReference type="OMA" id="ISMQEDH"/>
<protein>
    <submittedName>
        <fullName evidence="2">5'a2rel-related protein</fullName>
    </submittedName>
</protein>
<evidence type="ECO:0000313" key="3">
    <source>
        <dbReference type="Proteomes" id="UP000038009"/>
    </source>
</evidence>
<name>A0A0N0P6L9_LEPSE</name>
<feature type="compositionally biased region" description="Basic and acidic residues" evidence="1">
    <location>
        <begin position="654"/>
        <end position="695"/>
    </location>
</feature>
<feature type="region of interest" description="Disordered" evidence="1">
    <location>
        <begin position="608"/>
        <end position="635"/>
    </location>
</feature>
<feature type="region of interest" description="Disordered" evidence="1">
    <location>
        <begin position="652"/>
        <end position="722"/>
    </location>
</feature>
<gene>
    <name evidence="2" type="ORF">ABL78_3127</name>
</gene>
<feature type="region of interest" description="Disordered" evidence="1">
    <location>
        <begin position="1115"/>
        <end position="1155"/>
    </location>
</feature>
<feature type="compositionally biased region" description="Polar residues" evidence="1">
    <location>
        <begin position="1503"/>
        <end position="1518"/>
    </location>
</feature>
<dbReference type="Proteomes" id="UP000038009">
    <property type="component" value="Unassembled WGS sequence"/>
</dbReference>
<feature type="region of interest" description="Disordered" evidence="1">
    <location>
        <begin position="284"/>
        <end position="318"/>
    </location>
</feature>
<feature type="compositionally biased region" description="Low complexity" evidence="1">
    <location>
        <begin position="1482"/>
        <end position="1502"/>
    </location>
</feature>
<feature type="compositionally biased region" description="Low complexity" evidence="1">
    <location>
        <begin position="1"/>
        <end position="14"/>
    </location>
</feature>
<feature type="compositionally biased region" description="Pro residues" evidence="1">
    <location>
        <begin position="136"/>
        <end position="145"/>
    </location>
</feature>
<dbReference type="VEuPathDB" id="TriTrypDB:Lsey_0074_0010"/>
<feature type="compositionally biased region" description="Basic and acidic residues" evidence="1">
    <location>
        <begin position="468"/>
        <end position="484"/>
    </location>
</feature>
<proteinExistence type="predicted"/>
<feature type="compositionally biased region" description="Polar residues" evidence="1">
    <location>
        <begin position="426"/>
        <end position="455"/>
    </location>
</feature>
<feature type="compositionally biased region" description="Polar residues" evidence="1">
    <location>
        <begin position="569"/>
        <end position="586"/>
    </location>
</feature>
<feature type="region of interest" description="Disordered" evidence="1">
    <location>
        <begin position="1"/>
        <end position="99"/>
    </location>
</feature>
<feature type="compositionally biased region" description="Basic and acidic residues" evidence="1">
    <location>
        <begin position="381"/>
        <end position="399"/>
    </location>
</feature>
<comment type="caution">
    <text evidence="2">The sequence shown here is derived from an EMBL/GenBank/DDBJ whole genome shotgun (WGS) entry which is preliminary data.</text>
</comment>
<reference evidence="2 3" key="1">
    <citation type="journal article" date="2015" name="PLoS Pathog.">
        <title>Leptomonas seymouri: Adaptations to the Dixenous Life Cycle Analyzed by Genome Sequencing, Transcriptome Profiling and Co-infection with Leishmania donovani.</title>
        <authorList>
            <person name="Kraeva N."/>
            <person name="Butenko A."/>
            <person name="Hlavacova J."/>
            <person name="Kostygov A."/>
            <person name="Myskova J."/>
            <person name="Grybchuk D."/>
            <person name="Lestinova T."/>
            <person name="Votypka J."/>
            <person name="Volf P."/>
            <person name="Opperdoes F."/>
            <person name="Flegontov P."/>
            <person name="Lukes J."/>
            <person name="Yurchenko V."/>
        </authorList>
    </citation>
    <scope>NUCLEOTIDE SEQUENCE [LARGE SCALE GENOMIC DNA]</scope>
    <source>
        <strain evidence="2 3">ATCC 30220</strain>
    </source>
</reference>
<feature type="region of interest" description="Disordered" evidence="1">
    <location>
        <begin position="1482"/>
        <end position="1518"/>
    </location>
</feature>
<feature type="compositionally biased region" description="Low complexity" evidence="1">
    <location>
        <begin position="623"/>
        <end position="634"/>
    </location>
</feature>
<feature type="compositionally biased region" description="Basic and acidic residues" evidence="1">
    <location>
        <begin position="756"/>
        <end position="769"/>
    </location>
</feature>
<feature type="region of interest" description="Disordered" evidence="1">
    <location>
        <begin position="112"/>
        <end position="148"/>
    </location>
</feature>
<evidence type="ECO:0000313" key="2">
    <source>
        <dbReference type="EMBL" id="KPI87769.1"/>
    </source>
</evidence>
<feature type="compositionally biased region" description="Polar residues" evidence="1">
    <location>
        <begin position="112"/>
        <end position="121"/>
    </location>
</feature>
<organism evidence="2 3">
    <name type="scientific">Leptomonas seymouri</name>
    <dbReference type="NCBI Taxonomy" id="5684"/>
    <lineage>
        <taxon>Eukaryota</taxon>
        <taxon>Discoba</taxon>
        <taxon>Euglenozoa</taxon>
        <taxon>Kinetoplastea</taxon>
        <taxon>Metakinetoplastina</taxon>
        <taxon>Trypanosomatida</taxon>
        <taxon>Trypanosomatidae</taxon>
        <taxon>Leishmaniinae</taxon>
        <taxon>Leptomonas</taxon>
    </lineage>
</organism>
<feature type="region of interest" description="Disordered" evidence="1">
    <location>
        <begin position="568"/>
        <end position="595"/>
    </location>
</feature>
<feature type="compositionally biased region" description="Polar residues" evidence="1">
    <location>
        <begin position="1115"/>
        <end position="1133"/>
    </location>
</feature>
<feature type="compositionally biased region" description="Low complexity" evidence="1">
    <location>
        <begin position="350"/>
        <end position="367"/>
    </location>
</feature>
<feature type="compositionally biased region" description="Polar residues" evidence="1">
    <location>
        <begin position="202"/>
        <end position="211"/>
    </location>
</feature>
<feature type="region of interest" description="Disordered" evidence="1">
    <location>
        <begin position="186"/>
        <end position="211"/>
    </location>
</feature>